<evidence type="ECO:0000313" key="2">
    <source>
        <dbReference type="Proteomes" id="UP000060345"/>
    </source>
</evidence>
<dbReference type="AlphaFoldDB" id="A0A0K1NKA9"/>
<dbReference type="KEGG" id="pfus:ADJ77_05920"/>
<accession>A0A0K1NKA9</accession>
<organism evidence="1 2">
    <name type="scientific">Prevotella fusca JCM 17724</name>
    <dbReference type="NCBI Taxonomy" id="1236517"/>
    <lineage>
        <taxon>Bacteria</taxon>
        <taxon>Pseudomonadati</taxon>
        <taxon>Bacteroidota</taxon>
        <taxon>Bacteroidia</taxon>
        <taxon>Bacteroidales</taxon>
        <taxon>Prevotellaceae</taxon>
        <taxon>Prevotella</taxon>
    </lineage>
</organism>
<protein>
    <submittedName>
        <fullName evidence="1">Uncharacterized protein</fullName>
    </submittedName>
</protein>
<name>A0A0K1NKA9_9BACT</name>
<reference evidence="1 2" key="1">
    <citation type="submission" date="2015-07" db="EMBL/GenBank/DDBJ databases">
        <authorList>
            <person name="Noorani M."/>
        </authorList>
    </citation>
    <scope>NUCLEOTIDE SEQUENCE [LARGE SCALE GENOMIC DNA]</scope>
    <source>
        <strain evidence="1 2">W1435</strain>
    </source>
</reference>
<gene>
    <name evidence="1" type="ORF">ADJ77_05920</name>
</gene>
<evidence type="ECO:0000313" key="1">
    <source>
        <dbReference type="EMBL" id="AKU69333.1"/>
    </source>
</evidence>
<sequence>MGRRLKELNKKNIVYKNETSSKPYSFNTAEIKHTTLRYSLNKQHFLVVFILPIGLGGGFHA</sequence>
<dbReference type="STRING" id="1236517.ADJ77_05920"/>
<dbReference type="EMBL" id="CP012074">
    <property type="protein sequence ID" value="AKU69333.1"/>
    <property type="molecule type" value="Genomic_DNA"/>
</dbReference>
<dbReference type="Proteomes" id="UP000060345">
    <property type="component" value="Chromosome 1"/>
</dbReference>
<proteinExistence type="predicted"/>